<keyword evidence="2" id="KW-1185">Reference proteome</keyword>
<dbReference type="EMBL" id="CAAALY010007853">
    <property type="protein sequence ID" value="VEL10028.1"/>
    <property type="molecule type" value="Genomic_DNA"/>
</dbReference>
<dbReference type="AlphaFoldDB" id="A0A3S5BN01"/>
<comment type="caution">
    <text evidence="1">The sequence shown here is derived from an EMBL/GenBank/DDBJ whole genome shotgun (WGS) entry which is preliminary data.</text>
</comment>
<dbReference type="Proteomes" id="UP000784294">
    <property type="component" value="Unassembled WGS sequence"/>
</dbReference>
<evidence type="ECO:0000313" key="1">
    <source>
        <dbReference type="EMBL" id="VEL10028.1"/>
    </source>
</evidence>
<sequence>MQCCGCMASSYKRTLLDSDCRPLASNGCSNGDTQQHNHPFCTHASMQTPADTDRHRPVVRQQLCLFGSLIRSCGHSTDRLQRQHLHRRCSLIDFVEKAVSSSSKVHYFSDSDCVRLQKMLGWICATLLGVASILGSYQDLPHVTLTSYQAPAFVPNKRRHRSRFRYTMNGLFAIA</sequence>
<organism evidence="1 2">
    <name type="scientific">Protopolystoma xenopodis</name>
    <dbReference type="NCBI Taxonomy" id="117903"/>
    <lineage>
        <taxon>Eukaryota</taxon>
        <taxon>Metazoa</taxon>
        <taxon>Spiralia</taxon>
        <taxon>Lophotrochozoa</taxon>
        <taxon>Platyhelminthes</taxon>
        <taxon>Monogenea</taxon>
        <taxon>Polyopisthocotylea</taxon>
        <taxon>Polystomatidea</taxon>
        <taxon>Polystomatidae</taxon>
        <taxon>Protopolystoma</taxon>
    </lineage>
</organism>
<accession>A0A3S5BN01</accession>
<reference evidence="1" key="1">
    <citation type="submission" date="2018-11" db="EMBL/GenBank/DDBJ databases">
        <authorList>
            <consortium name="Pathogen Informatics"/>
        </authorList>
    </citation>
    <scope>NUCLEOTIDE SEQUENCE</scope>
</reference>
<proteinExistence type="predicted"/>
<gene>
    <name evidence="1" type="ORF">PXEA_LOCUS3468</name>
</gene>
<evidence type="ECO:0000313" key="2">
    <source>
        <dbReference type="Proteomes" id="UP000784294"/>
    </source>
</evidence>
<name>A0A3S5BN01_9PLAT</name>
<protein>
    <submittedName>
        <fullName evidence="1">Uncharacterized protein</fullName>
    </submittedName>
</protein>